<feature type="transmembrane region" description="Helical" evidence="1">
    <location>
        <begin position="98"/>
        <end position="117"/>
    </location>
</feature>
<accession>A0AAD0DX37</accession>
<organism evidence="2 3">
    <name type="scientific">Pseudomonas avellanae</name>
    <dbReference type="NCBI Taxonomy" id="46257"/>
    <lineage>
        <taxon>Bacteria</taxon>
        <taxon>Pseudomonadati</taxon>
        <taxon>Pseudomonadota</taxon>
        <taxon>Gammaproteobacteria</taxon>
        <taxon>Pseudomonadales</taxon>
        <taxon>Pseudomonadaceae</taxon>
        <taxon>Pseudomonas</taxon>
    </lineage>
</organism>
<dbReference type="EMBL" id="CP026562">
    <property type="protein sequence ID" value="AVB20214.1"/>
    <property type="molecule type" value="Genomic_DNA"/>
</dbReference>
<reference evidence="2 3" key="1">
    <citation type="submission" date="2018-02" db="EMBL/GenBank/DDBJ databases">
        <title>Comparative genomics of Pseudomonas syringae.</title>
        <authorList>
            <person name="Hulin M.T."/>
        </authorList>
    </citation>
    <scope>NUCLEOTIDE SEQUENCE [LARGE SCALE GENOMIC DNA]</scope>
    <source>
        <strain evidence="2 3">R2leaf</strain>
    </source>
</reference>
<name>A0AAD0DX37_9PSED</name>
<sequence>MSIVDVIRLDWRVFKNVIGAITLLVIAFFAPFFALASFEVLTPGEDSLEQWFERSGAVMTIYSAIAAAVSKASIDLISQSKDIGVKAAFTLTAKYGKVVLGIETLSLLITLLGTLVYCLKNKCSVKSSMLAC</sequence>
<proteinExistence type="predicted"/>
<dbReference type="KEGG" id="pavl:BKM03_14055"/>
<keyword evidence="1" id="KW-0812">Transmembrane</keyword>
<dbReference type="AlphaFoldDB" id="A0AAD0DX37"/>
<keyword evidence="1" id="KW-0472">Membrane</keyword>
<evidence type="ECO:0000313" key="3">
    <source>
        <dbReference type="Proteomes" id="UP000236903"/>
    </source>
</evidence>
<gene>
    <name evidence="2" type="ORF">BKM03_14055</name>
</gene>
<dbReference type="Proteomes" id="UP000236903">
    <property type="component" value="Chromosome"/>
</dbReference>
<evidence type="ECO:0000313" key="2">
    <source>
        <dbReference type="EMBL" id="AVB20214.1"/>
    </source>
</evidence>
<dbReference type="RefSeq" id="WP_060402669.1">
    <property type="nucleotide sequence ID" value="NZ_CP026562.1"/>
</dbReference>
<evidence type="ECO:0000256" key="1">
    <source>
        <dbReference type="SAM" id="Phobius"/>
    </source>
</evidence>
<feature type="transmembrane region" description="Helical" evidence="1">
    <location>
        <begin position="17"/>
        <end position="36"/>
    </location>
</feature>
<protein>
    <submittedName>
        <fullName evidence="2">Uncharacterized protein</fullName>
    </submittedName>
</protein>
<keyword evidence="1" id="KW-1133">Transmembrane helix</keyword>